<dbReference type="GO" id="GO:0008610">
    <property type="term" value="P:lipid biosynthetic process"/>
    <property type="evidence" value="ECO:0007669"/>
    <property type="project" value="TreeGrafter"/>
</dbReference>
<feature type="domain" description="Thioesterase" evidence="2">
    <location>
        <begin position="5"/>
        <end position="224"/>
    </location>
</feature>
<sequence>MKRPQLFLLHFAGGNCYSFQFLTSRLKDFDVVPLELPGRGRRLKENLLKEFDQAAGDIFNQVMEKLTSDNFLIYGHSMGAYLALRITNMLAEKEKFPICLFVSGNAGPDVRENKNRYLLAHDDFIAELKKLGGVPPEFTENKELFDFFEPILRADFEIAERNNMKDEQPVSVPLYAMMGSEELHVDKIANWARFTLLEFDYEVLPGDHFFIYDHPEKLAGIIKQNYKRMVMVPQL</sequence>
<gene>
    <name evidence="3" type="ORF">GO493_24385</name>
</gene>
<dbReference type="PANTHER" id="PTHR11487">
    <property type="entry name" value="THIOESTERASE"/>
    <property type="match status" value="1"/>
</dbReference>
<comment type="similarity">
    <text evidence="1">Belongs to the thioesterase family.</text>
</comment>
<organism evidence="3 4">
    <name type="scientific">Chitinophaga tropicalis</name>
    <dbReference type="NCBI Taxonomy" id="2683588"/>
    <lineage>
        <taxon>Bacteria</taxon>
        <taxon>Pseudomonadati</taxon>
        <taxon>Bacteroidota</taxon>
        <taxon>Chitinophagia</taxon>
        <taxon>Chitinophagales</taxon>
        <taxon>Chitinophagaceae</taxon>
        <taxon>Chitinophaga</taxon>
    </lineage>
</organism>
<comment type="caution">
    <text evidence="3">The sequence shown here is derived from an EMBL/GenBank/DDBJ whole genome shotgun (WGS) entry which is preliminary data.</text>
</comment>
<name>A0A7K1UAV2_9BACT</name>
<dbReference type="Pfam" id="PF00975">
    <property type="entry name" value="Thioesterase"/>
    <property type="match status" value="1"/>
</dbReference>
<dbReference type="PANTHER" id="PTHR11487:SF0">
    <property type="entry name" value="S-ACYL FATTY ACID SYNTHASE THIOESTERASE, MEDIUM CHAIN"/>
    <property type="match status" value="1"/>
</dbReference>
<dbReference type="Gene3D" id="3.40.50.1820">
    <property type="entry name" value="alpha/beta hydrolase"/>
    <property type="match status" value="1"/>
</dbReference>
<accession>A0A7K1UAV2</accession>
<dbReference type="GO" id="GO:0016787">
    <property type="term" value="F:hydrolase activity"/>
    <property type="evidence" value="ECO:0007669"/>
    <property type="project" value="UniProtKB-KW"/>
</dbReference>
<keyword evidence="3" id="KW-0378">Hydrolase</keyword>
<dbReference type="SUPFAM" id="SSF53474">
    <property type="entry name" value="alpha/beta-Hydrolases"/>
    <property type="match status" value="1"/>
</dbReference>
<keyword evidence="4" id="KW-1185">Reference proteome</keyword>
<protein>
    <submittedName>
        <fullName evidence="3">Alpha/beta fold hydrolase</fullName>
    </submittedName>
</protein>
<dbReference type="InterPro" id="IPR012223">
    <property type="entry name" value="TEII"/>
</dbReference>
<dbReference type="InterPro" id="IPR001031">
    <property type="entry name" value="Thioesterase"/>
</dbReference>
<evidence type="ECO:0000313" key="3">
    <source>
        <dbReference type="EMBL" id="MVT11426.1"/>
    </source>
</evidence>
<dbReference type="InterPro" id="IPR029058">
    <property type="entry name" value="AB_hydrolase_fold"/>
</dbReference>
<reference evidence="3 4" key="1">
    <citation type="submission" date="2019-12" db="EMBL/GenBank/DDBJ databases">
        <title>Chitinophaga sp. strain ysch24 (GDMCC 1.1355), whole genome shotgun sequence.</title>
        <authorList>
            <person name="Zhang X."/>
        </authorList>
    </citation>
    <scope>NUCLEOTIDE SEQUENCE [LARGE SCALE GENOMIC DNA]</scope>
    <source>
        <strain evidence="4">ysch24</strain>
    </source>
</reference>
<evidence type="ECO:0000313" key="4">
    <source>
        <dbReference type="Proteomes" id="UP000461730"/>
    </source>
</evidence>
<proteinExistence type="inferred from homology"/>
<dbReference type="RefSeq" id="WP_157308853.1">
    <property type="nucleotide sequence ID" value="NZ_WRXN01000013.1"/>
</dbReference>
<dbReference type="EMBL" id="WRXN01000013">
    <property type="protein sequence ID" value="MVT11426.1"/>
    <property type="molecule type" value="Genomic_DNA"/>
</dbReference>
<evidence type="ECO:0000256" key="1">
    <source>
        <dbReference type="ARBA" id="ARBA00007169"/>
    </source>
</evidence>
<evidence type="ECO:0000259" key="2">
    <source>
        <dbReference type="Pfam" id="PF00975"/>
    </source>
</evidence>
<dbReference type="AlphaFoldDB" id="A0A7K1UAV2"/>
<dbReference type="Proteomes" id="UP000461730">
    <property type="component" value="Unassembled WGS sequence"/>
</dbReference>